<dbReference type="GO" id="GO:0003824">
    <property type="term" value="F:catalytic activity"/>
    <property type="evidence" value="ECO:0007669"/>
    <property type="project" value="InterPro"/>
</dbReference>
<dbReference type="SUPFAM" id="SSF47336">
    <property type="entry name" value="ACP-like"/>
    <property type="match status" value="3"/>
</dbReference>
<accession>A0A239LLF1</accession>
<dbReference type="PANTHER" id="PTHR45527">
    <property type="entry name" value="NONRIBOSOMAL PEPTIDE SYNTHETASE"/>
    <property type="match status" value="1"/>
</dbReference>
<evidence type="ECO:0000259" key="4">
    <source>
        <dbReference type="PROSITE" id="PS50075"/>
    </source>
</evidence>
<dbReference type="InterPro" id="IPR042099">
    <property type="entry name" value="ANL_N_sf"/>
</dbReference>
<dbReference type="Gene3D" id="3.40.50.12780">
    <property type="entry name" value="N-terminal domain of ligase-like"/>
    <property type="match status" value="3"/>
</dbReference>
<dbReference type="Pfam" id="PF00550">
    <property type="entry name" value="PP-binding"/>
    <property type="match status" value="3"/>
</dbReference>
<feature type="domain" description="Carrier" evidence="4">
    <location>
        <begin position="2840"/>
        <end position="2914"/>
    </location>
</feature>
<dbReference type="InterPro" id="IPR045851">
    <property type="entry name" value="AMP-bd_C_sf"/>
</dbReference>
<evidence type="ECO:0000256" key="3">
    <source>
        <dbReference type="ARBA" id="ARBA00022553"/>
    </source>
</evidence>
<sequence>MASDSARVVTNSHVVTDIDSPFPLSAAQADIYIAQAVDPLVPFTIAQYVDIVGGVDVPTLIRASHIATRELESAIVSLHERDGVVYQQVERSATYALEYRDLREADDPIDTALQYMDSRCREPVDVTGEQPVISELLHVGTDRWFWFSRAHHVVMDGIGSIVLQNRTAAVYSALIDGADVPPTRALSLREIREYEIEYQNSTRYDTDRAYWTHKLENLPERAWLAGRGEPTAGTAVTVGAVVAGSAVHVPDVLAAFAVYLGRMTDMSDIVLSVPVSGRTTARLRASAGMLAGVVPVAIDLQPKTTVGGVRRQLELELSGALRHQRFRAGHSFGPTVNIMNFGTAIRLGDVVGDYHVLSSGPVDDIMVNVYPGVAGASTRVDLLGNPDLYDQASLTTHLDRFLTILDDLGASDDDRLLDDIDLPGADSSWVPASVVPCTFPELVRGRPDDVALRFGDRSYTYRTIHDEIHSVAGRLVHAGAGPEVRVAVDVVRSDRSVIACLAVARAGASFVPVDRTDPRSVDMLRAAGVGLGITDAAAPFAGIRWVDSLSDASPVPGPVSVDNEAYLIHTSGSTGAPKGVSVTHRGVNVLADAVVSHYRIERSSRVLHLASPVFDASIQEMVMAFASGATLVVAPPEVTSGREVAEFVAAERITHLITAPAVLATLEPQDLDGVEVFDVGGDVCSPALRDRFAPGRTMFDAYGPTEATVLATVSEPMAVGAPVTIGSPLPGVRALVLDRRLRRVPDGGVGELYLGGDGIARGYDHRFGPTAAYFVADPDVPGRRLYRTGDRVRNTGTTLEFLGRADAQVQINGRRIELGEIEAALAGHRSVRDAVATVRGNGLVAFVVLDGRTAVIEAYARDVLPAWMVPTIVPVDEIPLTPSGKPDRRAMVLPDVRGTYSAPVTSTERTVAQIFSDVLSIESVGRDHNLFDAGGDSLTASTVLSRLGSPITLAELFRHPTVFSLAALVDERESMRPQSLASVVVPSRVPLSSAQHRIWVAEKLEPSTAYLMPVAVRLPAGGEVAAIAALHDVVRRHDILRSYFPTDERGPHQVVVDPARLDIRHIDADTVEQGLHDCAAQSFDLTTEVPLRTALIRTLDGDALAVVAHHIAVDGASIDLLMRDFADAWRARTRGSAPRWTRLAAQYPQFAVWNRGREGHDPIPLEPHAHLPVDGPRRSLDMSRIALRIADASAVRRLARTVDATPFMLVHTVFASTLARFGGTDRTVIGTPTSGRVHPDTAGMVGMFVETAPLVVEIDRAARFTDLLAGVRDHDLEALSHSEIPYERAVQVMLSYDTASRPDVPFEVVTGQKTASEFDLNLVLTESADSIDGWLEYASDMYLGRSVDAFVEAFHTILAAVVADPHVVVGDIKLASPGRRPRPGAAEVLPDLLRPGGLDGVAPVTADDLDVRSNRLARLMIAHGAGPETTVALSFERSAEYIVAMWAVLKTGAAFMPVDPHFPAARRAHMLRTAAVGIGGTEPGVTWVSEADALAFSDAPIADADRHTSLLPDHPVYVVHTSGSTGVPKRVTVTHRAVCALARQVVPRYGVTSASRVLQGYSVNFDAAVLETVLAFGSGATLVIAPASLVGGAETAEFLRDHGVTHFLSTPAILATVPPVETVTTVAVGGDVLPPDVVGAWAPGRTMLNAYGPTEATVVATLTGPLTTSVTIGSPLDSVACLVLDARLHPVPLGAVGELYLGGDGLARGYGDAASTAGRFVAYSGGQRVYRTGDLVRRRPDGELDFLGRTDSQVQVRGVRVELGDVEAALASHPRLDRAVADVRADRLVAWVVGDPGVDARAWAASILPSSLVPGVVVFVDHVPVTANGKVDRAALVVPDATTVDATPRTLAEDIVVGILAELLQRDDLSVDADFFAHGGDSSIAIRAAGRIGAAFGVDVPVRTLFDASTARSIAAELDTMQGRRVELPELIHRTDRTSAPSAAERRIWLQNRLNSESSAYNLACAVRLPRDVDITAVRVAIVDVLDRHEPLRTVYAPGPVVSVRAAGDVVLESFADDVAEAGFDLTTEIPVRFALVDHELVVVAHHIAVDGLSIAPLLRDVQTALDARLAGRAPEFPELGVDYADFRRWHAAVLDVVRPTQLAFWERALKDLPDYLELPTGAADPGLMVRPVEFAVDEQTSAELRALARRLGASTFVVVHAAVALLLADLASTDDVAVGTPVSGRTDSQLDDLVGMFVGTVVLRTPIRRGLTFEQFVADVRNRDLDAFAHSDVPFDDVVEHLAPSRRGDAHPFFQVLLSVSSRPTIDLDVRLLPTADTQFDLEIVIDDAGESLAGTMAFASARFDSATVEFMALRLTALLRAVVHDPAAELGRIDVLGTDGVLPAHTVGVSEHLGLADVLDAAVDQWPDEVAVVDSDAELTYRDLNARSEALKNALIARGARPGTVVALVLPRSVDHVVAVWAVAKSGAAFLPMDPAHPASRIADIIREVGPVVGISAEPLGHGIDWLAPTAQAEHAHASPPRPDDVAYVVYTSGSTGAPKGVRVTGRGIANLVLSQREMFGVDHRSTVLQFASPGFDASVFELLLAAGSGAALAIAPSAVHAGRQLAEFLTDAGVTHVCLTPAVLAATNADAVPTVTTVIMAGDAVSSELVRRWSPGRSVFDAYGPTEATIMGTCSRDLAGGAHVGIGTPTKGFDTLVLDCRLRQVPPGVVGELYLAGPALADSYVARPASTSSRFVPDPLGKPGTRMYRTGDLVRWSERPDGRVLEFLGRADAQVKIRGHRVEPAEVEAALMRHPSVDQAYVLGRESETGKELAAYVVGAVTQRDVRAFLAGRVPSYMVPVTVTTVDALPVTISGKIDAIRLPAPSQPLSTGRRPTSELETTVRRVFAEGLGLDPESVDVDADFFEIGGHSLGAVQVSDALADALHVPVPVSWMFLDRSVTALADRIERSSNMLQQNMFDVILPLAAGRDGVPVFCIHPAVGVAWNYAALATEVDGPLYGVQVPGLDGSERLPRSVEEYAARYEREIRALHDGGPCVVLGWSLGGVIAHALATRLQKEGSNVTLVLVDARMTAPENADSFSVADLGRRLGVEGHSFEAISKNFRAQYPAAISVTGEHMRRMYEPVVEAPSLVAAYAPRVFSGDTIYVSARGSDGASGWRDFVDRPLRVRHVDAEHDEMLGPVGARAIGEELRAATHLPVQYRRAVGGDLYP</sequence>
<dbReference type="InterPro" id="IPR025110">
    <property type="entry name" value="AMP-bd_C"/>
</dbReference>
<reference evidence="6" key="1">
    <citation type="submission" date="2017-06" db="EMBL/GenBank/DDBJ databases">
        <authorList>
            <person name="Varghese N."/>
            <person name="Submissions S."/>
        </authorList>
    </citation>
    <scope>NUCLEOTIDE SEQUENCE [LARGE SCALE GENOMIC DNA]</scope>
    <source>
        <strain evidence="6">JCM 23211</strain>
    </source>
</reference>
<dbReference type="SUPFAM" id="SSF56801">
    <property type="entry name" value="Acetyl-CoA synthetase-like"/>
    <property type="match status" value="3"/>
</dbReference>
<dbReference type="InterPro" id="IPR020845">
    <property type="entry name" value="AMP-binding_CS"/>
</dbReference>
<dbReference type="Pfam" id="PF00501">
    <property type="entry name" value="AMP-binding"/>
    <property type="match status" value="3"/>
</dbReference>
<feature type="domain" description="Carrier" evidence="4">
    <location>
        <begin position="902"/>
        <end position="973"/>
    </location>
</feature>
<dbReference type="InterPro" id="IPR006162">
    <property type="entry name" value="Ppantetheine_attach_site"/>
</dbReference>
<keyword evidence="6" id="KW-1185">Reference proteome</keyword>
<protein>
    <submittedName>
        <fullName evidence="5">Glutamate racemase</fullName>
    </submittedName>
</protein>
<feature type="domain" description="Carrier" evidence="4">
    <location>
        <begin position="1847"/>
        <end position="1922"/>
    </location>
</feature>
<dbReference type="GO" id="GO:0043041">
    <property type="term" value="P:amino acid activation for nonribosomal peptide biosynthetic process"/>
    <property type="evidence" value="ECO:0007669"/>
    <property type="project" value="TreeGrafter"/>
</dbReference>
<dbReference type="InterPro" id="IPR000873">
    <property type="entry name" value="AMP-dep_synth/lig_dom"/>
</dbReference>
<dbReference type="Pfam" id="PF00668">
    <property type="entry name" value="Condensation"/>
    <property type="match status" value="3"/>
</dbReference>
<dbReference type="NCBIfam" id="TIGR01733">
    <property type="entry name" value="AA-adenyl-dom"/>
    <property type="match status" value="2"/>
</dbReference>
<dbReference type="PANTHER" id="PTHR45527:SF1">
    <property type="entry name" value="FATTY ACID SYNTHASE"/>
    <property type="match status" value="1"/>
</dbReference>
<dbReference type="CDD" id="cd05930">
    <property type="entry name" value="A_NRPS"/>
    <property type="match status" value="1"/>
</dbReference>
<dbReference type="InterPro" id="IPR020806">
    <property type="entry name" value="PKS_PP-bd"/>
</dbReference>
<dbReference type="InterPro" id="IPR001031">
    <property type="entry name" value="Thioesterase"/>
</dbReference>
<dbReference type="InterPro" id="IPR029058">
    <property type="entry name" value="AB_hydrolase_fold"/>
</dbReference>
<evidence type="ECO:0000256" key="2">
    <source>
        <dbReference type="ARBA" id="ARBA00022450"/>
    </source>
</evidence>
<dbReference type="InterPro" id="IPR036736">
    <property type="entry name" value="ACP-like_sf"/>
</dbReference>
<evidence type="ECO:0000256" key="1">
    <source>
        <dbReference type="ARBA" id="ARBA00001957"/>
    </source>
</evidence>
<dbReference type="PROSITE" id="PS50075">
    <property type="entry name" value="CARRIER"/>
    <property type="match status" value="3"/>
</dbReference>
<dbReference type="Gene3D" id="3.30.559.10">
    <property type="entry name" value="Chloramphenicol acetyltransferase-like domain"/>
    <property type="match status" value="3"/>
</dbReference>
<proteinExistence type="predicted"/>
<keyword evidence="3" id="KW-0597">Phosphoprotein</keyword>
<keyword evidence="2" id="KW-0596">Phosphopantetheine</keyword>
<dbReference type="SUPFAM" id="SSF52777">
    <property type="entry name" value="CoA-dependent acyltransferases"/>
    <property type="match status" value="6"/>
</dbReference>
<dbReference type="UniPathway" id="UPA00011"/>
<dbReference type="SUPFAM" id="SSF53474">
    <property type="entry name" value="alpha/beta-Hydrolases"/>
    <property type="match status" value="1"/>
</dbReference>
<dbReference type="InterPro" id="IPR023213">
    <property type="entry name" value="CAT-like_dom_sf"/>
</dbReference>
<dbReference type="Gene3D" id="1.10.1200.10">
    <property type="entry name" value="ACP-like"/>
    <property type="match status" value="2"/>
</dbReference>
<organism evidence="5 6">
    <name type="scientific">Rhodococcoides kyotonense</name>
    <dbReference type="NCBI Taxonomy" id="398843"/>
    <lineage>
        <taxon>Bacteria</taxon>
        <taxon>Bacillati</taxon>
        <taxon>Actinomycetota</taxon>
        <taxon>Actinomycetes</taxon>
        <taxon>Mycobacteriales</taxon>
        <taxon>Nocardiaceae</taxon>
        <taxon>Rhodococcoides</taxon>
    </lineage>
</organism>
<dbReference type="InterPro" id="IPR009081">
    <property type="entry name" value="PP-bd_ACP"/>
</dbReference>
<dbReference type="Proteomes" id="UP000198327">
    <property type="component" value="Unassembled WGS sequence"/>
</dbReference>
<dbReference type="SMART" id="SM00823">
    <property type="entry name" value="PKS_PP"/>
    <property type="match status" value="3"/>
</dbReference>
<dbReference type="Gene3D" id="3.30.559.30">
    <property type="entry name" value="Nonribosomal peptide synthetase, condensation domain"/>
    <property type="match status" value="3"/>
</dbReference>
<dbReference type="Gene3D" id="3.40.50.1820">
    <property type="entry name" value="alpha/beta hydrolase"/>
    <property type="match status" value="1"/>
</dbReference>
<dbReference type="GO" id="GO:0005737">
    <property type="term" value="C:cytoplasm"/>
    <property type="evidence" value="ECO:0007669"/>
    <property type="project" value="TreeGrafter"/>
</dbReference>
<dbReference type="PROSITE" id="PS00455">
    <property type="entry name" value="AMP_BINDING"/>
    <property type="match status" value="3"/>
</dbReference>
<gene>
    <name evidence="5" type="ORF">SAMN05421642_11396</name>
</gene>
<dbReference type="Pfam" id="PF13193">
    <property type="entry name" value="AMP-binding_C"/>
    <property type="match status" value="2"/>
</dbReference>
<dbReference type="GO" id="GO:0031177">
    <property type="term" value="F:phosphopantetheine binding"/>
    <property type="evidence" value="ECO:0007669"/>
    <property type="project" value="InterPro"/>
</dbReference>
<dbReference type="EMBL" id="FZOW01000013">
    <property type="protein sequence ID" value="SNT30499.1"/>
    <property type="molecule type" value="Genomic_DNA"/>
</dbReference>
<dbReference type="PROSITE" id="PS00012">
    <property type="entry name" value="PHOSPHOPANTETHEINE"/>
    <property type="match status" value="1"/>
</dbReference>
<evidence type="ECO:0000313" key="6">
    <source>
        <dbReference type="Proteomes" id="UP000198327"/>
    </source>
</evidence>
<dbReference type="InterPro" id="IPR001242">
    <property type="entry name" value="Condensation_dom"/>
</dbReference>
<dbReference type="InterPro" id="IPR020802">
    <property type="entry name" value="TesA-like"/>
</dbReference>
<dbReference type="GO" id="GO:0008610">
    <property type="term" value="P:lipid biosynthetic process"/>
    <property type="evidence" value="ECO:0007669"/>
    <property type="project" value="UniProtKB-ARBA"/>
</dbReference>
<name>A0A239LLF1_9NOCA</name>
<dbReference type="Pfam" id="PF00975">
    <property type="entry name" value="Thioesterase"/>
    <property type="match status" value="1"/>
</dbReference>
<dbReference type="GO" id="GO:0044550">
    <property type="term" value="P:secondary metabolite biosynthetic process"/>
    <property type="evidence" value="ECO:0007669"/>
    <property type="project" value="TreeGrafter"/>
</dbReference>
<comment type="cofactor">
    <cofactor evidence="1">
        <name>pantetheine 4'-phosphate</name>
        <dbReference type="ChEBI" id="CHEBI:47942"/>
    </cofactor>
</comment>
<dbReference type="SMART" id="SM00824">
    <property type="entry name" value="PKS_TE"/>
    <property type="match status" value="1"/>
</dbReference>
<dbReference type="Gene3D" id="3.30.300.30">
    <property type="match status" value="3"/>
</dbReference>
<dbReference type="InterPro" id="IPR010071">
    <property type="entry name" value="AA_adenyl_dom"/>
</dbReference>
<evidence type="ECO:0000313" key="5">
    <source>
        <dbReference type="EMBL" id="SNT30499.1"/>
    </source>
</evidence>